<dbReference type="FunFam" id="3.40.800.20:FF:000011">
    <property type="entry name" value="Histone deacetylase HOS3"/>
    <property type="match status" value="1"/>
</dbReference>
<dbReference type="GO" id="GO:0004407">
    <property type="term" value="F:histone deacetylase activity"/>
    <property type="evidence" value="ECO:0007669"/>
    <property type="project" value="TreeGrafter"/>
</dbReference>
<dbReference type="AlphaFoldDB" id="A0A420HBY1"/>
<dbReference type="InterPro" id="IPR023696">
    <property type="entry name" value="Ureohydrolase_dom_sf"/>
</dbReference>
<dbReference type="EMBL" id="MCBR01020770">
    <property type="protein sequence ID" value="RKF54956.1"/>
    <property type="molecule type" value="Genomic_DNA"/>
</dbReference>
<feature type="compositionally biased region" description="Basic and acidic residues" evidence="1">
    <location>
        <begin position="872"/>
        <end position="882"/>
    </location>
</feature>
<dbReference type="InterPro" id="IPR037138">
    <property type="entry name" value="His_deacetylse_dom_sf"/>
</dbReference>
<dbReference type="PRINTS" id="PR01270">
    <property type="entry name" value="HDASUPER"/>
</dbReference>
<sequence>MSSPSSFTNECVLPIHSAEDKILSSESTDNHEALSRSLASLTINSASSNPSSELPRTPISGRSLPKSPLISSPITKGLKSRSSTSSVPRKTSLSPFDCANPTRIRRSLSTQFVNASTLVGKSISVGQDAASIPPRQTPESIAREYFKADLETSHEKEDCKKSTDTIVILHDSCYGHRYSRPRTSKAAFSTIFERPERIHASILGISIAYVRLGELYAGARNYLHPQKDPAAEQTMPFRIFRTTRKILLSSNIVTNVHGSNWMKELKTMCEDADARLAMSGKELVRPERTLGSDSEKPPATLHEGDLYLCSESLNSIEGALGAVCEGVDVVFQGAAKKTGPRRAFVAIRPPGHHCSASHPSGFCWINNIHVGISYASLTYDLTHAAIIDFDLHHGDGSQSIAWEINKRTSRSVRKALDFKKPLIGYFSVHDINSYPCEMGDEEKVKNASLCIENSHGQSIWNVHLQPWKTEAEFWSLYEKKYSVLLEKARSFLRAQTKHFNTLFNKHTSKAAIFISAGFDASEWESPEMQRHKVNVPTDFYARLTRDVVRLASEEETAVEGRIISVLEGGYSDKALITGVLSHISGMAAKDSDQISLKSRQRKPLHDDHLMNNHLNLSNTTENTAINVTKDYDSSWWSKPCLEELDAVQNPQLIAEPKTKRDGPTTFSSPTQSFISKVTASVGRNNTPEKFNKAIQSHRLVTSAPSQSLEVNWAVAATELSKLLIPTGRQTISCKPEDLTAEAMRRKFAQVRKDDHSLNNVKAIPMNNEGSGRMALRSRKPLKVVSSSKESEAKNLVLKTNQKKTNPAAGQVENKNKKSTPESTRSTSLSSSGKTRLSQDKFIISNSRTINNPNSKRARSSVTSRSESSLRSSDTKKPPESPKKSARSAKSQQKIDGSNFAENRVEKKILIRKDIHGDPKVVLDKITEDGLKSKTYGGFSIKTSAVEDDIDNITSSMKKVTISLVTKRQLAAREKEKEKENMRKQAGVNHSAKMMSFSSNKESPKKTDFPSPSTIEVIEVETKSIASHSLWMQAEPSSITDKSKNIEILSSIEKGEEHVNLTSQVIVSEKPPTRLLEKQTGEPAVIVNENPLITQQQSLKEIPHPRSRTSSSPSKSSLSSTNQEQKESKHALVEITSDNNNLRLNCNETCPNQATNHEEHDEQNSMVPSSVDLESNLIISPNDQPIESTISSSSSPMYSSPYSTTLNLQPSQCMEFLSVPSSQHFS</sequence>
<organism evidence="3 4">
    <name type="scientific">Golovinomyces cichoracearum</name>
    <dbReference type="NCBI Taxonomy" id="62708"/>
    <lineage>
        <taxon>Eukaryota</taxon>
        <taxon>Fungi</taxon>
        <taxon>Dikarya</taxon>
        <taxon>Ascomycota</taxon>
        <taxon>Pezizomycotina</taxon>
        <taxon>Leotiomycetes</taxon>
        <taxon>Erysiphales</taxon>
        <taxon>Erysiphaceae</taxon>
        <taxon>Golovinomyces</taxon>
    </lineage>
</organism>
<dbReference type="OrthoDB" id="5232919at2759"/>
<feature type="region of interest" description="Disordered" evidence="1">
    <location>
        <begin position="761"/>
        <end position="899"/>
    </location>
</feature>
<feature type="compositionally biased region" description="Low complexity" evidence="1">
    <location>
        <begin position="820"/>
        <end position="835"/>
    </location>
</feature>
<evidence type="ECO:0000313" key="4">
    <source>
        <dbReference type="Proteomes" id="UP000285405"/>
    </source>
</evidence>
<reference evidence="3 4" key="1">
    <citation type="journal article" date="2018" name="BMC Genomics">
        <title>Comparative genome analyses reveal sequence features reflecting distinct modes of host-adaptation between dicot and monocot powdery mildew.</title>
        <authorList>
            <person name="Wu Y."/>
            <person name="Ma X."/>
            <person name="Pan Z."/>
            <person name="Kale S.D."/>
            <person name="Song Y."/>
            <person name="King H."/>
            <person name="Zhang Q."/>
            <person name="Presley C."/>
            <person name="Deng X."/>
            <person name="Wei C.I."/>
            <person name="Xiao S."/>
        </authorList>
    </citation>
    <scope>NUCLEOTIDE SEQUENCE [LARGE SCALE GENOMIC DNA]</scope>
    <source>
        <strain evidence="3">UCSC1</strain>
    </source>
</reference>
<dbReference type="InterPro" id="IPR000286">
    <property type="entry name" value="HDACs"/>
</dbReference>
<gene>
    <name evidence="3" type="ORF">GcC1_207012</name>
</gene>
<accession>A0A420HBY1</accession>
<feature type="compositionally biased region" description="Low complexity" evidence="1">
    <location>
        <begin position="859"/>
        <end position="871"/>
    </location>
</feature>
<comment type="caution">
    <text evidence="3">The sequence shown here is derived from an EMBL/GenBank/DDBJ whole genome shotgun (WGS) entry which is preliminary data.</text>
</comment>
<feature type="compositionally biased region" description="Polar residues" evidence="1">
    <location>
        <begin position="1145"/>
        <end position="1154"/>
    </location>
</feature>
<evidence type="ECO:0000256" key="1">
    <source>
        <dbReference type="SAM" id="MobiDB-lite"/>
    </source>
</evidence>
<dbReference type="InterPro" id="IPR023801">
    <property type="entry name" value="His_deacetylse_dom"/>
</dbReference>
<dbReference type="GO" id="GO:0005634">
    <property type="term" value="C:nucleus"/>
    <property type="evidence" value="ECO:0007669"/>
    <property type="project" value="TreeGrafter"/>
</dbReference>
<dbReference type="Pfam" id="PF00850">
    <property type="entry name" value="Hist_deacetyl"/>
    <property type="match status" value="1"/>
</dbReference>
<dbReference type="Proteomes" id="UP000285405">
    <property type="component" value="Unassembled WGS sequence"/>
</dbReference>
<evidence type="ECO:0000259" key="2">
    <source>
        <dbReference type="Pfam" id="PF00850"/>
    </source>
</evidence>
<dbReference type="PANTHER" id="PTHR47558:SF1">
    <property type="entry name" value="HISTONE DEACETYLASE HOS3"/>
    <property type="match status" value="1"/>
</dbReference>
<name>A0A420HBY1_9PEZI</name>
<dbReference type="InterPro" id="IPR053244">
    <property type="entry name" value="HDAC_HD_type_1"/>
</dbReference>
<feature type="compositionally biased region" description="Low complexity" evidence="1">
    <location>
        <begin position="63"/>
        <end position="74"/>
    </location>
</feature>
<dbReference type="SUPFAM" id="SSF52768">
    <property type="entry name" value="Arginase/deacetylase"/>
    <property type="match status" value="1"/>
</dbReference>
<feature type="region of interest" description="Disordered" evidence="1">
    <location>
        <begin position="1145"/>
        <end position="1167"/>
    </location>
</feature>
<feature type="compositionally biased region" description="Low complexity" evidence="1">
    <location>
        <begin position="1107"/>
        <end position="1120"/>
    </location>
</feature>
<feature type="region of interest" description="Disordered" evidence="1">
    <location>
        <begin position="1085"/>
        <end position="1129"/>
    </location>
</feature>
<protein>
    <submittedName>
        <fullName evidence="3">Putative histone deacetylase domain-containing protein</fullName>
    </submittedName>
</protein>
<feature type="compositionally biased region" description="Polar residues" evidence="1">
    <location>
        <begin position="45"/>
        <end position="54"/>
    </location>
</feature>
<feature type="region of interest" description="Disordered" evidence="1">
    <location>
        <begin position="45"/>
        <end position="94"/>
    </location>
</feature>
<dbReference type="CDD" id="cd09998">
    <property type="entry name" value="HDAC_Hos3"/>
    <property type="match status" value="1"/>
</dbReference>
<dbReference type="Gene3D" id="3.40.800.20">
    <property type="entry name" value="Histone deacetylase domain"/>
    <property type="match status" value="1"/>
</dbReference>
<feature type="domain" description="Histone deacetylase" evidence="2">
    <location>
        <begin position="249"/>
        <end position="585"/>
    </location>
</feature>
<evidence type="ECO:0000313" key="3">
    <source>
        <dbReference type="EMBL" id="RKF54956.1"/>
    </source>
</evidence>
<dbReference type="GO" id="GO:0010468">
    <property type="term" value="P:regulation of gene expression"/>
    <property type="evidence" value="ECO:0007669"/>
    <property type="project" value="UniProtKB-ARBA"/>
</dbReference>
<feature type="compositionally biased region" description="Polar residues" evidence="1">
    <location>
        <begin position="80"/>
        <end position="94"/>
    </location>
</feature>
<proteinExistence type="predicted"/>
<feature type="compositionally biased region" description="Polar residues" evidence="1">
    <location>
        <begin position="843"/>
        <end position="854"/>
    </location>
</feature>
<dbReference type="PANTHER" id="PTHR47558">
    <property type="entry name" value="HISTONE DEACETYLASE HOS3"/>
    <property type="match status" value="1"/>
</dbReference>